<reference evidence="2" key="2">
    <citation type="submission" date="2015-05" db="EMBL/GenBank/DDBJ databases">
        <title>Complete genome sequence of Corynebacterium mustelae DSM 45274, isolated from various tissues of a male ferret with lethal sepsis.</title>
        <authorList>
            <person name="Ruckert C."/>
            <person name="Albersmeier A."/>
            <person name="Winkler A."/>
            <person name="Tauch A."/>
        </authorList>
    </citation>
    <scope>NUCLEOTIDE SEQUENCE [LARGE SCALE GENOMIC DNA]</scope>
    <source>
        <strain evidence="2">DSM 45274</strain>
    </source>
</reference>
<dbReference type="Proteomes" id="UP000035199">
    <property type="component" value="Chromosome"/>
</dbReference>
<name>A0A0G3GZR0_9CORY</name>
<evidence type="ECO:0000313" key="1">
    <source>
        <dbReference type="EMBL" id="AKK06035.1"/>
    </source>
</evidence>
<dbReference type="EMBL" id="CP011542">
    <property type="protein sequence ID" value="AKK06035.1"/>
    <property type="molecule type" value="Genomic_DNA"/>
</dbReference>
<dbReference type="AlphaFoldDB" id="A0A0G3GZR0"/>
<keyword evidence="2" id="KW-1185">Reference proteome</keyword>
<sequence>MSPKSIEERLTVRGFMLPDVTEILAAEGLESINDGNRITTSFVDHTVFFQTKDDFLALDSVWRGMVPIAKTTRLLTLCNEWNTMHDAPTLQFQELGSDSLELQCRRSLRVVDGVSVNQLGAFVLTSLDAIMACWNYVAGELPYYMNWSLPEIDGVS</sequence>
<proteinExistence type="predicted"/>
<gene>
    <name evidence="1" type="ORF">CMUST_08555</name>
</gene>
<dbReference type="KEGG" id="cmv:CMUST_08555"/>
<dbReference type="STRING" id="571915.CMUST_08555"/>
<dbReference type="PATRIC" id="fig|571915.4.peg.1817"/>
<evidence type="ECO:0000313" key="2">
    <source>
        <dbReference type="Proteomes" id="UP000035199"/>
    </source>
</evidence>
<dbReference type="OrthoDB" id="3255720at2"/>
<reference evidence="1 2" key="1">
    <citation type="journal article" date="2015" name="Genome Announc.">
        <title>Complete Genome Sequence of the Type Strain Corynebacterium mustelae DSM 45274, Isolated from Various Tissues of a Male Ferret with Lethal Sepsis.</title>
        <authorList>
            <person name="Ruckert C."/>
            <person name="Eimer J."/>
            <person name="Winkler A."/>
            <person name="Tauch A."/>
        </authorList>
    </citation>
    <scope>NUCLEOTIDE SEQUENCE [LARGE SCALE GENOMIC DNA]</scope>
    <source>
        <strain evidence="1 2">DSM 45274</strain>
    </source>
</reference>
<organism evidence="1 2">
    <name type="scientific">Corynebacterium mustelae</name>
    <dbReference type="NCBI Taxonomy" id="571915"/>
    <lineage>
        <taxon>Bacteria</taxon>
        <taxon>Bacillati</taxon>
        <taxon>Actinomycetota</taxon>
        <taxon>Actinomycetes</taxon>
        <taxon>Mycobacteriales</taxon>
        <taxon>Corynebacteriaceae</taxon>
        <taxon>Corynebacterium</taxon>
    </lineage>
</organism>
<dbReference type="RefSeq" id="WP_052844598.1">
    <property type="nucleotide sequence ID" value="NZ_CP011542.1"/>
</dbReference>
<protein>
    <submittedName>
        <fullName evidence="1">Putative bacterial sensory transduction regulator</fullName>
    </submittedName>
</protein>
<accession>A0A0G3GZR0</accession>